<dbReference type="PATRIC" id="fig|1302648.3.peg.63"/>
<dbReference type="GO" id="GO:0050136">
    <property type="term" value="F:NADH dehydrogenase (quinone) (non-electrogenic) activity"/>
    <property type="evidence" value="ECO:0007669"/>
    <property type="project" value="UniProtKB-EC"/>
</dbReference>
<dbReference type="PANTHER" id="PTHR43706">
    <property type="entry name" value="NADH DEHYDROGENASE"/>
    <property type="match status" value="1"/>
</dbReference>
<evidence type="ECO:0000256" key="7">
    <source>
        <dbReference type="ARBA" id="ARBA00047599"/>
    </source>
</evidence>
<name>A0A091C845_9ENTE</name>
<comment type="caution">
    <text evidence="9">The sequence shown here is derived from an EMBL/GenBank/DDBJ whole genome shotgun (WGS) entry which is preliminary data.</text>
</comment>
<dbReference type="InterPro" id="IPR036188">
    <property type="entry name" value="FAD/NAD-bd_sf"/>
</dbReference>
<dbReference type="EMBL" id="JPVT01000009">
    <property type="protein sequence ID" value="KFN93149.1"/>
    <property type="molecule type" value="Genomic_DNA"/>
</dbReference>
<comment type="catalytic activity">
    <reaction evidence="7">
        <text>a quinone + NADH + H(+) = a quinol + NAD(+)</text>
        <dbReference type="Rhea" id="RHEA:46160"/>
        <dbReference type="ChEBI" id="CHEBI:15378"/>
        <dbReference type="ChEBI" id="CHEBI:24646"/>
        <dbReference type="ChEBI" id="CHEBI:57540"/>
        <dbReference type="ChEBI" id="CHEBI:57945"/>
        <dbReference type="ChEBI" id="CHEBI:132124"/>
        <dbReference type="EC" id="1.6.5.9"/>
    </reaction>
</comment>
<evidence type="ECO:0000256" key="1">
    <source>
        <dbReference type="ARBA" id="ARBA00005272"/>
    </source>
</evidence>
<keyword evidence="5 9" id="KW-0560">Oxidoreductase</keyword>
<evidence type="ECO:0000256" key="3">
    <source>
        <dbReference type="ARBA" id="ARBA00022630"/>
    </source>
</evidence>
<dbReference type="Pfam" id="PF07992">
    <property type="entry name" value="Pyr_redox_2"/>
    <property type="match status" value="1"/>
</dbReference>
<dbReference type="Proteomes" id="UP000029381">
    <property type="component" value="Unassembled WGS sequence"/>
</dbReference>
<organism evidence="9 10">
    <name type="scientific">Tetragenococcus muriaticus 3MR10-3</name>
    <dbReference type="NCBI Taxonomy" id="1302648"/>
    <lineage>
        <taxon>Bacteria</taxon>
        <taxon>Bacillati</taxon>
        <taxon>Bacillota</taxon>
        <taxon>Bacilli</taxon>
        <taxon>Lactobacillales</taxon>
        <taxon>Enterococcaceae</taxon>
        <taxon>Tetragenococcus</taxon>
    </lineage>
</organism>
<sequence>MIGELIDWKERLAKDNKLDPSEIHLKVVEALPTILNMLGRNDAAKAERYLKKKNVDLLINSPIVEVAPDHIKLKDGSTVATHTLIWTAGVKATSDAADFGLETARGNRLVANEYMQAKGYEDKNIYIAGDLVYYEEFPDTPTPQIVQAAEQTGHTAANHIVSSINGGQSHKFKGNYQGFMVSVGAKWGVANLFDTIHLSGFLAMIMKHIVNLKYFFDIRTGYYMFQYIMHEFFRVKDDRNVARGHTSRNSNVLWSVPLRVFYGLVWFLEAFKKTRRRRQVVYPEYLVW</sequence>
<dbReference type="PANTHER" id="PTHR43706:SF47">
    <property type="entry name" value="EXTERNAL NADH-UBIQUINONE OXIDOREDUCTASE 1, MITOCHONDRIAL-RELATED"/>
    <property type="match status" value="1"/>
</dbReference>
<evidence type="ECO:0000259" key="8">
    <source>
        <dbReference type="Pfam" id="PF07992"/>
    </source>
</evidence>
<keyword evidence="4" id="KW-0274">FAD</keyword>
<reference evidence="9 10" key="1">
    <citation type="submission" date="2014-08" db="EMBL/GenBank/DDBJ databases">
        <title>Genome sequence of Tetragenococcus muriaticus.</title>
        <authorList>
            <person name="Chuea-nongthon C."/>
            <person name="Rodtong S."/>
            <person name="Yongsawatdigul J."/>
            <person name="Steele J.L."/>
            <person name="Liu X.-y."/>
            <person name="Speers J."/>
            <person name="Glasner J.D."/>
            <person name="Neeno-Eckwall E.C."/>
        </authorList>
    </citation>
    <scope>NUCLEOTIDE SEQUENCE [LARGE SCALE GENOMIC DNA]</scope>
    <source>
        <strain evidence="9 10">3MR10-3</strain>
    </source>
</reference>
<evidence type="ECO:0000256" key="5">
    <source>
        <dbReference type="ARBA" id="ARBA00023002"/>
    </source>
</evidence>
<protein>
    <recommendedName>
        <fullName evidence="2">NADH:ubiquinone reductase (non-electrogenic)</fullName>
        <ecNumber evidence="2">1.6.5.9</ecNumber>
    </recommendedName>
</protein>
<keyword evidence="3" id="KW-0285">Flavoprotein</keyword>
<evidence type="ECO:0000313" key="10">
    <source>
        <dbReference type="Proteomes" id="UP000029381"/>
    </source>
</evidence>
<evidence type="ECO:0000256" key="2">
    <source>
        <dbReference type="ARBA" id="ARBA00012637"/>
    </source>
</evidence>
<dbReference type="EC" id="1.6.5.9" evidence="2"/>
<dbReference type="SUPFAM" id="SSF51905">
    <property type="entry name" value="FAD/NAD(P)-binding domain"/>
    <property type="match status" value="1"/>
</dbReference>
<gene>
    <name evidence="9" type="ORF">TMU3MR103_0063</name>
</gene>
<feature type="domain" description="FAD/NAD(P)-binding" evidence="8">
    <location>
        <begin position="25"/>
        <end position="153"/>
    </location>
</feature>
<dbReference type="Gene3D" id="3.50.50.100">
    <property type="match status" value="1"/>
</dbReference>
<dbReference type="InterPro" id="IPR045024">
    <property type="entry name" value="NDH-2"/>
</dbReference>
<evidence type="ECO:0000256" key="4">
    <source>
        <dbReference type="ARBA" id="ARBA00022827"/>
    </source>
</evidence>
<dbReference type="AlphaFoldDB" id="A0A091C845"/>
<keyword evidence="6" id="KW-0520">NAD</keyword>
<dbReference type="InterPro" id="IPR023753">
    <property type="entry name" value="FAD/NAD-binding_dom"/>
</dbReference>
<evidence type="ECO:0000313" key="9">
    <source>
        <dbReference type="EMBL" id="KFN93149.1"/>
    </source>
</evidence>
<keyword evidence="10" id="KW-1185">Reference proteome</keyword>
<proteinExistence type="inferred from homology"/>
<comment type="similarity">
    <text evidence="1">Belongs to the NADH dehydrogenase family.</text>
</comment>
<accession>A0A091C845</accession>
<evidence type="ECO:0000256" key="6">
    <source>
        <dbReference type="ARBA" id="ARBA00023027"/>
    </source>
</evidence>